<keyword evidence="5" id="KW-0539">Nucleus</keyword>
<evidence type="ECO:0000256" key="3">
    <source>
        <dbReference type="ARBA" id="ARBA00022763"/>
    </source>
</evidence>
<dbReference type="AlphaFoldDB" id="A0A978V0V5"/>
<proteinExistence type="inferred from homology"/>
<gene>
    <name evidence="7" type="ORF">FEM48_Zijuj08G0191700</name>
</gene>
<comment type="caution">
    <text evidence="7">The sequence shown here is derived from an EMBL/GenBank/DDBJ whole genome shotgun (WGS) entry which is preliminary data.</text>
</comment>
<accession>A0A978V0V5</accession>
<comment type="similarity">
    <text evidence="2">Belongs to the DNA repair metallo-beta-lactamase (DRMBL) family.</text>
</comment>
<name>A0A978V0V5_ZIZJJ</name>
<dbReference type="GO" id="GO:0036297">
    <property type="term" value="P:interstrand cross-link repair"/>
    <property type="evidence" value="ECO:0007669"/>
    <property type="project" value="TreeGrafter"/>
</dbReference>
<evidence type="ECO:0000256" key="4">
    <source>
        <dbReference type="ARBA" id="ARBA00023204"/>
    </source>
</evidence>
<dbReference type="PANTHER" id="PTHR23240">
    <property type="entry name" value="DNA CROSS-LINK REPAIR PROTEIN PSO2/SNM1-RELATED"/>
    <property type="match status" value="1"/>
</dbReference>
<feature type="domain" description="DNA repair metallo-beta-lactamase" evidence="6">
    <location>
        <begin position="227"/>
        <end position="335"/>
    </location>
</feature>
<dbReference type="FunFam" id="3.40.50.12650:FF:000005">
    <property type="entry name" value="DNA repair metallo-beta-lactamase family protein"/>
    <property type="match status" value="1"/>
</dbReference>
<keyword evidence="3" id="KW-0227">DNA damage</keyword>
<evidence type="ECO:0000259" key="6">
    <source>
        <dbReference type="Pfam" id="PF07522"/>
    </source>
</evidence>
<dbReference type="InterPro" id="IPR011084">
    <property type="entry name" value="DRMBL"/>
</dbReference>
<dbReference type="GO" id="GO:0003684">
    <property type="term" value="F:damaged DNA binding"/>
    <property type="evidence" value="ECO:0007669"/>
    <property type="project" value="TreeGrafter"/>
</dbReference>
<dbReference type="EMBL" id="JAEACU010000008">
    <property type="protein sequence ID" value="KAH7520871.1"/>
    <property type="molecule type" value="Genomic_DNA"/>
</dbReference>
<keyword evidence="4" id="KW-0234">DNA repair</keyword>
<evidence type="ECO:0000256" key="2">
    <source>
        <dbReference type="ARBA" id="ARBA00010304"/>
    </source>
</evidence>
<dbReference type="Pfam" id="PF07522">
    <property type="entry name" value="DRMBL"/>
    <property type="match status" value="1"/>
</dbReference>
<dbReference type="SUPFAM" id="SSF56281">
    <property type="entry name" value="Metallo-hydrolase/oxidoreductase"/>
    <property type="match status" value="1"/>
</dbReference>
<sequence>MPIEMPKGLPFSVDTWNPCSKRKRHHFLSHAHKDHTLGISTHFSFPIYSSLLTKSLLLHHHPQLDDSLFVGIEVGQSLVIDDPDGAFTVMAFDANHCPGAVMFLFEGNFGNILHTGDCRLTPECLQNLPDKYLGRKGRKPRCQLDYVFLDCTFGRFSRKIPSKHSAIRQVINCIWKHPDATAVYLSCDLLGQEQILADVSQAFGSKIYVDKATNPELFLALTLIVPEIITHDPSSRFHVFNGFPELYIRAKAKLEEARANSKPEPLIIRPSTQWYACEEGCSEDENRRKQRISEAVRDQFGVWHVCYSMHSSREELEWALQLLAPKWVISTTPSCRAMELNYVKKYCFSAQASSNDSLWKLLDLNLEASSFTDISVKSVHCPPMLEVSTQSSGVSQLQQIRISTESPSRWEEKMVNMKDLSQDVDNRSQQESSFHEEENCAMTCTKPLVKKLKVEADEVQCDKPFEKESEVCKDNQSFIGSSKCFNERLRRLYRSMNVPVPEPLPSLVDLLKANKRAKR</sequence>
<organism evidence="7 8">
    <name type="scientific">Ziziphus jujuba var. spinosa</name>
    <dbReference type="NCBI Taxonomy" id="714518"/>
    <lineage>
        <taxon>Eukaryota</taxon>
        <taxon>Viridiplantae</taxon>
        <taxon>Streptophyta</taxon>
        <taxon>Embryophyta</taxon>
        <taxon>Tracheophyta</taxon>
        <taxon>Spermatophyta</taxon>
        <taxon>Magnoliopsida</taxon>
        <taxon>eudicotyledons</taxon>
        <taxon>Gunneridae</taxon>
        <taxon>Pentapetalae</taxon>
        <taxon>rosids</taxon>
        <taxon>fabids</taxon>
        <taxon>Rosales</taxon>
        <taxon>Rhamnaceae</taxon>
        <taxon>Paliureae</taxon>
        <taxon>Ziziphus</taxon>
    </lineage>
</organism>
<dbReference type="PANTHER" id="PTHR23240:SF31">
    <property type="entry name" value="DNA REPAIR METALLO-BETA-LACTAMASE FAMILY PROTEIN"/>
    <property type="match status" value="1"/>
</dbReference>
<evidence type="ECO:0000313" key="8">
    <source>
        <dbReference type="Proteomes" id="UP000813462"/>
    </source>
</evidence>
<dbReference type="Gene3D" id="3.40.50.12650">
    <property type="match status" value="1"/>
</dbReference>
<comment type="subcellular location">
    <subcellularLocation>
        <location evidence="1">Nucleus</location>
    </subcellularLocation>
</comment>
<dbReference type="Proteomes" id="UP000813462">
    <property type="component" value="Unassembled WGS sequence"/>
</dbReference>
<dbReference type="Gene3D" id="3.60.15.10">
    <property type="entry name" value="Ribonuclease Z/Hydroxyacylglutathione hydrolase-like"/>
    <property type="match status" value="1"/>
</dbReference>
<dbReference type="GO" id="GO:0035312">
    <property type="term" value="F:5'-3' DNA exonuclease activity"/>
    <property type="evidence" value="ECO:0007669"/>
    <property type="project" value="TreeGrafter"/>
</dbReference>
<evidence type="ECO:0000313" key="7">
    <source>
        <dbReference type="EMBL" id="KAH7520871.1"/>
    </source>
</evidence>
<dbReference type="FunFam" id="3.60.15.10:FF:000039">
    <property type="entry name" value="DNA repair metallo-beta-lactamase family protein"/>
    <property type="match status" value="1"/>
</dbReference>
<protein>
    <recommendedName>
        <fullName evidence="6">DNA repair metallo-beta-lactamase domain-containing protein</fullName>
    </recommendedName>
</protein>
<dbReference type="GO" id="GO:0005634">
    <property type="term" value="C:nucleus"/>
    <property type="evidence" value="ECO:0007669"/>
    <property type="project" value="UniProtKB-SubCell"/>
</dbReference>
<dbReference type="InterPro" id="IPR036866">
    <property type="entry name" value="RibonucZ/Hydroxyglut_hydro"/>
</dbReference>
<evidence type="ECO:0000256" key="5">
    <source>
        <dbReference type="ARBA" id="ARBA00023242"/>
    </source>
</evidence>
<reference evidence="7" key="1">
    <citation type="journal article" date="2021" name="Front. Plant Sci.">
        <title>Chromosome-Scale Genome Assembly for Chinese Sour Jujube and Insights Into Its Genome Evolution and Domestication Signature.</title>
        <authorList>
            <person name="Shen L.-Y."/>
            <person name="Luo H."/>
            <person name="Wang X.-L."/>
            <person name="Wang X.-M."/>
            <person name="Qiu X.-J."/>
            <person name="Liu H."/>
            <person name="Zhou S.-S."/>
            <person name="Jia K.-H."/>
            <person name="Nie S."/>
            <person name="Bao Y.-T."/>
            <person name="Zhang R.-G."/>
            <person name="Yun Q.-Z."/>
            <person name="Chai Y.-H."/>
            <person name="Lu J.-Y."/>
            <person name="Li Y."/>
            <person name="Zhao S.-W."/>
            <person name="Mao J.-F."/>
            <person name="Jia S.-G."/>
            <person name="Mao Y.-M."/>
        </authorList>
    </citation>
    <scope>NUCLEOTIDE SEQUENCE</scope>
    <source>
        <strain evidence="7">AT0</strain>
        <tissue evidence="7">Leaf</tissue>
    </source>
</reference>
<evidence type="ECO:0000256" key="1">
    <source>
        <dbReference type="ARBA" id="ARBA00004123"/>
    </source>
</evidence>
<dbReference type="GO" id="GO:0006303">
    <property type="term" value="P:double-strand break repair via nonhomologous end joining"/>
    <property type="evidence" value="ECO:0007669"/>
    <property type="project" value="TreeGrafter"/>
</dbReference>